<accession>A0ABW4K9H7</accession>
<proteinExistence type="inferred from homology"/>
<dbReference type="InterPro" id="IPR001173">
    <property type="entry name" value="Glyco_trans_2-like"/>
</dbReference>
<dbReference type="Pfam" id="PF00535">
    <property type="entry name" value="Glycos_transf_2"/>
    <property type="match status" value="1"/>
</dbReference>
<reference evidence="6" key="1">
    <citation type="journal article" date="2019" name="Int. J. Syst. Evol. Microbiol.">
        <title>The Global Catalogue of Microorganisms (GCM) 10K type strain sequencing project: providing services to taxonomists for standard genome sequencing and annotation.</title>
        <authorList>
            <consortium name="The Broad Institute Genomics Platform"/>
            <consortium name="The Broad Institute Genome Sequencing Center for Infectious Disease"/>
            <person name="Wu L."/>
            <person name="Ma J."/>
        </authorList>
    </citation>
    <scope>NUCLEOTIDE SEQUENCE [LARGE SCALE GENOMIC DNA]</scope>
    <source>
        <strain evidence="6">KCTC 23707</strain>
    </source>
</reference>
<dbReference type="EMBL" id="JBHUER010000011">
    <property type="protein sequence ID" value="MFD1704835.1"/>
    <property type="molecule type" value="Genomic_DNA"/>
</dbReference>
<evidence type="ECO:0000256" key="1">
    <source>
        <dbReference type="ARBA" id="ARBA00006739"/>
    </source>
</evidence>
<dbReference type="Proteomes" id="UP001597308">
    <property type="component" value="Unassembled WGS sequence"/>
</dbReference>
<dbReference type="CDD" id="cd00761">
    <property type="entry name" value="Glyco_tranf_GTA_type"/>
    <property type="match status" value="1"/>
</dbReference>
<gene>
    <name evidence="5" type="ORF">ACFSCV_17655</name>
</gene>
<comment type="similarity">
    <text evidence="1">Belongs to the glycosyltransferase 2 family.</text>
</comment>
<evidence type="ECO:0000256" key="3">
    <source>
        <dbReference type="ARBA" id="ARBA00022679"/>
    </source>
</evidence>
<sequence length="320" mass="34426">MTADLSIIVCTYRRAEPLRRALDSVIAQRAPDGVRVELIVVDNSDDRSAEAIVAAEAARSPFPIVYIEAHPPNISVARNAGVAAATGPVIAFLDDDQQVDSDWLAQALHGVATHDHDVLFGPVTPVFEAPERTTAAIRALFSRGLAAPAGAELFAMGPRKTPGITLATNNSFFRTAAFRDARFDEAFGNAGGEDYDLLCQLQARGFRFGWLPSARVSEEVPARRCDVGYLRRRLYAGGQAFAAAVARASPSPSAARWAIRAKAAVQAVLMALATPVAALRGREAWTDHGFRFAGVLGKLSFGRLYPIYRHENDGAKRARG</sequence>
<keyword evidence="3" id="KW-0808">Transferase</keyword>
<feature type="domain" description="Glycosyltransferase 2-like" evidence="4">
    <location>
        <begin position="6"/>
        <end position="146"/>
    </location>
</feature>
<keyword evidence="2" id="KW-0328">Glycosyltransferase</keyword>
<evidence type="ECO:0000313" key="5">
    <source>
        <dbReference type="EMBL" id="MFD1704835.1"/>
    </source>
</evidence>
<dbReference type="RefSeq" id="WP_378800894.1">
    <property type="nucleotide sequence ID" value="NZ_JBHUER010000011.1"/>
</dbReference>
<dbReference type="SUPFAM" id="SSF53448">
    <property type="entry name" value="Nucleotide-diphospho-sugar transferases"/>
    <property type="match status" value="1"/>
</dbReference>
<evidence type="ECO:0000259" key="4">
    <source>
        <dbReference type="Pfam" id="PF00535"/>
    </source>
</evidence>
<evidence type="ECO:0000256" key="2">
    <source>
        <dbReference type="ARBA" id="ARBA00022676"/>
    </source>
</evidence>
<evidence type="ECO:0000313" key="6">
    <source>
        <dbReference type="Proteomes" id="UP001597308"/>
    </source>
</evidence>
<dbReference type="InterPro" id="IPR029044">
    <property type="entry name" value="Nucleotide-diphossugar_trans"/>
</dbReference>
<protein>
    <submittedName>
        <fullName evidence="5">Glycosyltransferase family 2 protein</fullName>
    </submittedName>
</protein>
<dbReference type="PANTHER" id="PTHR43179">
    <property type="entry name" value="RHAMNOSYLTRANSFERASE WBBL"/>
    <property type="match status" value="1"/>
</dbReference>
<keyword evidence="6" id="KW-1185">Reference proteome</keyword>
<dbReference type="Gene3D" id="3.90.550.10">
    <property type="entry name" value="Spore Coat Polysaccharide Biosynthesis Protein SpsA, Chain A"/>
    <property type="match status" value="1"/>
</dbReference>
<dbReference type="PANTHER" id="PTHR43179:SF12">
    <property type="entry name" value="GALACTOFURANOSYLTRANSFERASE GLFT2"/>
    <property type="match status" value="1"/>
</dbReference>
<name>A0ABW4K9H7_9HYPH</name>
<organism evidence="5 6">
    <name type="scientific">Methylopila henanensis</name>
    <dbReference type="NCBI Taxonomy" id="873516"/>
    <lineage>
        <taxon>Bacteria</taxon>
        <taxon>Pseudomonadati</taxon>
        <taxon>Pseudomonadota</taxon>
        <taxon>Alphaproteobacteria</taxon>
        <taxon>Hyphomicrobiales</taxon>
        <taxon>Methylopilaceae</taxon>
        <taxon>Methylopila</taxon>
    </lineage>
</organism>
<comment type="caution">
    <text evidence="5">The sequence shown here is derived from an EMBL/GenBank/DDBJ whole genome shotgun (WGS) entry which is preliminary data.</text>
</comment>